<dbReference type="SUPFAM" id="SSF46785">
    <property type="entry name" value="Winged helix' DNA-binding domain"/>
    <property type="match status" value="1"/>
</dbReference>
<dbReference type="InterPro" id="IPR011991">
    <property type="entry name" value="ArsR-like_HTH"/>
</dbReference>
<name>A0A1M5TSC3_9BRAD</name>
<sequence length="106" mass="11609">MRKGDNMLAVLAALANPHRLRIVATLKAGGRNYVSRLAREIGISRPLLHLHLQKLEDAGLVFSKLELSDDGKALNYFATTDFAIDLRPSTIVDAVKTLTPQNAKSD</sequence>
<dbReference type="PANTHER" id="PTHR38600">
    <property type="entry name" value="TRANSCRIPTIONAL REGULATORY PROTEIN"/>
    <property type="match status" value="1"/>
</dbReference>
<dbReference type="PANTHER" id="PTHR38600:SF1">
    <property type="entry name" value="TRANSCRIPTIONAL REGULATORY PROTEIN"/>
    <property type="match status" value="1"/>
</dbReference>
<dbReference type="Pfam" id="PF12840">
    <property type="entry name" value="HTH_20"/>
    <property type="match status" value="1"/>
</dbReference>
<dbReference type="InterPro" id="IPR036390">
    <property type="entry name" value="WH_DNA-bd_sf"/>
</dbReference>
<dbReference type="CDD" id="cd00090">
    <property type="entry name" value="HTH_ARSR"/>
    <property type="match status" value="1"/>
</dbReference>
<dbReference type="InterPro" id="IPR001845">
    <property type="entry name" value="HTH_ArsR_DNA-bd_dom"/>
</dbReference>
<evidence type="ECO:0000313" key="2">
    <source>
        <dbReference type="EMBL" id="SHH53715.1"/>
    </source>
</evidence>
<dbReference type="AlphaFoldDB" id="A0A1M5TSC3"/>
<dbReference type="Proteomes" id="UP000189796">
    <property type="component" value="Chromosome I"/>
</dbReference>
<dbReference type="Gene3D" id="1.10.10.10">
    <property type="entry name" value="Winged helix-like DNA-binding domain superfamily/Winged helix DNA-binding domain"/>
    <property type="match status" value="1"/>
</dbReference>
<feature type="domain" description="HTH arsR-type" evidence="1">
    <location>
        <begin position="9"/>
        <end position="82"/>
    </location>
</feature>
<organism evidence="2 3">
    <name type="scientific">Bradyrhizobium erythrophlei</name>
    <dbReference type="NCBI Taxonomy" id="1437360"/>
    <lineage>
        <taxon>Bacteria</taxon>
        <taxon>Pseudomonadati</taxon>
        <taxon>Pseudomonadota</taxon>
        <taxon>Alphaproteobacteria</taxon>
        <taxon>Hyphomicrobiales</taxon>
        <taxon>Nitrobacteraceae</taxon>
        <taxon>Bradyrhizobium</taxon>
    </lineage>
</organism>
<protein>
    <submittedName>
        <fullName evidence="2">Transcriptional regulator, ArsR family</fullName>
    </submittedName>
</protein>
<evidence type="ECO:0000313" key="3">
    <source>
        <dbReference type="Proteomes" id="UP000189796"/>
    </source>
</evidence>
<dbReference type="EMBL" id="LT670817">
    <property type="protein sequence ID" value="SHH53715.1"/>
    <property type="molecule type" value="Genomic_DNA"/>
</dbReference>
<gene>
    <name evidence="2" type="ORF">SAMN05443248_5141</name>
</gene>
<dbReference type="GO" id="GO:0003700">
    <property type="term" value="F:DNA-binding transcription factor activity"/>
    <property type="evidence" value="ECO:0007669"/>
    <property type="project" value="InterPro"/>
</dbReference>
<dbReference type="SMART" id="SM00418">
    <property type="entry name" value="HTH_ARSR"/>
    <property type="match status" value="1"/>
</dbReference>
<accession>A0A1M5TSC3</accession>
<evidence type="ECO:0000259" key="1">
    <source>
        <dbReference type="SMART" id="SM00418"/>
    </source>
</evidence>
<reference evidence="2 3" key="1">
    <citation type="submission" date="2016-11" db="EMBL/GenBank/DDBJ databases">
        <authorList>
            <person name="Jaros S."/>
            <person name="Januszkiewicz K."/>
            <person name="Wedrychowicz H."/>
        </authorList>
    </citation>
    <scope>NUCLEOTIDE SEQUENCE [LARGE SCALE GENOMIC DNA]</scope>
    <source>
        <strain evidence="2 3">GAS138</strain>
    </source>
</reference>
<proteinExistence type="predicted"/>
<dbReference type="InterPro" id="IPR036388">
    <property type="entry name" value="WH-like_DNA-bd_sf"/>
</dbReference>